<name>A0A9Q1HS98_CONCO</name>
<evidence type="ECO:0000259" key="11">
    <source>
        <dbReference type="Pfam" id="PF08914"/>
    </source>
</evidence>
<evidence type="ECO:0000256" key="9">
    <source>
        <dbReference type="ARBA" id="ARBA00032471"/>
    </source>
</evidence>
<evidence type="ECO:0000259" key="12">
    <source>
        <dbReference type="Pfam" id="PF16589"/>
    </source>
</evidence>
<evidence type="ECO:0000256" key="8">
    <source>
        <dbReference type="ARBA" id="ARBA00023242"/>
    </source>
</evidence>
<dbReference type="SUPFAM" id="SSF46689">
    <property type="entry name" value="Homeodomain-like"/>
    <property type="match status" value="1"/>
</dbReference>
<keyword evidence="7 10" id="KW-0804">Transcription</keyword>
<keyword evidence="14" id="KW-1185">Reference proteome</keyword>
<dbReference type="AlphaFoldDB" id="A0A9Q1HS98"/>
<dbReference type="GO" id="GO:0031848">
    <property type="term" value="P:protection from non-homologous end joining at telomere"/>
    <property type="evidence" value="ECO:0007669"/>
    <property type="project" value="TreeGrafter"/>
</dbReference>
<dbReference type="InterPro" id="IPR015010">
    <property type="entry name" value="TERF2IP_Myb"/>
</dbReference>
<dbReference type="InterPro" id="IPR001357">
    <property type="entry name" value="BRCT_dom"/>
</dbReference>
<evidence type="ECO:0000256" key="5">
    <source>
        <dbReference type="ARBA" id="ARBA00023015"/>
    </source>
</evidence>
<keyword evidence="6 10" id="KW-0010">Activator</keyword>
<keyword evidence="3 10" id="KW-0158">Chromosome</keyword>
<feature type="domain" description="BRCT" evidence="12">
    <location>
        <begin position="70"/>
        <end position="150"/>
    </location>
</feature>
<proteinExistence type="inferred from homology"/>
<evidence type="ECO:0000256" key="3">
    <source>
        <dbReference type="ARBA" id="ARBA00022454"/>
    </source>
</evidence>
<evidence type="ECO:0000313" key="14">
    <source>
        <dbReference type="Proteomes" id="UP001152803"/>
    </source>
</evidence>
<reference evidence="13" key="1">
    <citation type="journal article" date="2023" name="Science">
        <title>Genome structures resolve the early diversification of teleost fishes.</title>
        <authorList>
            <person name="Parey E."/>
            <person name="Louis A."/>
            <person name="Montfort J."/>
            <person name="Bouchez O."/>
            <person name="Roques C."/>
            <person name="Iampietro C."/>
            <person name="Lluch J."/>
            <person name="Castinel A."/>
            <person name="Donnadieu C."/>
            <person name="Desvignes T."/>
            <person name="Floi Bucao C."/>
            <person name="Jouanno E."/>
            <person name="Wen M."/>
            <person name="Mejri S."/>
            <person name="Dirks R."/>
            <person name="Jansen H."/>
            <person name="Henkel C."/>
            <person name="Chen W.J."/>
            <person name="Zahm M."/>
            <person name="Cabau C."/>
            <person name="Klopp C."/>
            <person name="Thompson A.W."/>
            <person name="Robinson-Rechavi M."/>
            <person name="Braasch I."/>
            <person name="Lecointre G."/>
            <person name="Bobe J."/>
            <person name="Postlethwait J.H."/>
            <person name="Berthelot C."/>
            <person name="Roest Crollius H."/>
            <person name="Guiguen Y."/>
        </authorList>
    </citation>
    <scope>NUCLEOTIDE SEQUENCE</scope>
    <source>
        <strain evidence="13">Concon-B</strain>
    </source>
</reference>
<dbReference type="InterPro" id="IPR039595">
    <property type="entry name" value="TE2IP/Rap1"/>
</dbReference>
<evidence type="ECO:0000256" key="2">
    <source>
        <dbReference type="ARBA" id="ARBA00017805"/>
    </source>
</evidence>
<evidence type="ECO:0000256" key="4">
    <source>
        <dbReference type="ARBA" id="ARBA00022895"/>
    </source>
</evidence>
<dbReference type="InterPro" id="IPR009057">
    <property type="entry name" value="Homeodomain-like_sf"/>
</dbReference>
<dbReference type="PANTHER" id="PTHR16466:SF6">
    <property type="entry name" value="TELOMERIC REPEAT-BINDING FACTOR 2-INTERACTING PROTEIN 1"/>
    <property type="match status" value="1"/>
</dbReference>
<organism evidence="13 14">
    <name type="scientific">Conger conger</name>
    <name type="common">Conger eel</name>
    <name type="synonym">Muraena conger</name>
    <dbReference type="NCBI Taxonomy" id="82655"/>
    <lineage>
        <taxon>Eukaryota</taxon>
        <taxon>Metazoa</taxon>
        <taxon>Chordata</taxon>
        <taxon>Craniata</taxon>
        <taxon>Vertebrata</taxon>
        <taxon>Euteleostomi</taxon>
        <taxon>Actinopterygii</taxon>
        <taxon>Neopterygii</taxon>
        <taxon>Teleostei</taxon>
        <taxon>Anguilliformes</taxon>
        <taxon>Congridae</taxon>
        <taxon>Conger</taxon>
    </lineage>
</organism>
<evidence type="ECO:0000256" key="10">
    <source>
        <dbReference type="RuleBase" id="RU367107"/>
    </source>
</evidence>
<evidence type="ECO:0000256" key="6">
    <source>
        <dbReference type="ARBA" id="ARBA00023159"/>
    </source>
</evidence>
<dbReference type="GO" id="GO:0010833">
    <property type="term" value="P:telomere maintenance via telomere lengthening"/>
    <property type="evidence" value="ECO:0007669"/>
    <property type="project" value="UniProtKB-UniRule"/>
</dbReference>
<dbReference type="PANTHER" id="PTHR16466">
    <property type="entry name" value="TELOMERE REPEAT-BINDING FACTOR 2-INTERACTING PROTEIN 1"/>
    <property type="match status" value="1"/>
</dbReference>
<dbReference type="FunFam" id="1.10.10.60:FF:000246">
    <property type="entry name" value="Telomeric repeat-binding factor 2-interacting protein 1"/>
    <property type="match status" value="1"/>
</dbReference>
<evidence type="ECO:0000256" key="1">
    <source>
        <dbReference type="ARBA" id="ARBA00010467"/>
    </source>
</evidence>
<accession>A0A9Q1HS98</accession>
<comment type="caution">
    <text evidence="13">The sequence shown here is derived from an EMBL/GenBank/DDBJ whole genome shotgun (WGS) entry which is preliminary data.</text>
</comment>
<dbReference type="GO" id="GO:0005654">
    <property type="term" value="C:nucleoplasm"/>
    <property type="evidence" value="ECO:0007669"/>
    <property type="project" value="UniProtKB-ARBA"/>
</dbReference>
<dbReference type="Proteomes" id="UP001152803">
    <property type="component" value="Unassembled WGS sequence"/>
</dbReference>
<comment type="similarity">
    <text evidence="1 10">Belongs to the RAP1 family.</text>
</comment>
<comment type="function">
    <text evidence="10">Acts both as a regulator of telomere function and as a transcription regulator. Involved in the regulation of telomere length and protection as a component of the shelterin complex (telosome). Does not bind DNA directly: recruited to telomeric double-stranded 5'-TTAGGG-3' repeats via its interaction with terf2. Independently of its function in telomeres, also acts as a transcription regulator: recruited to extratelomeric 5'-TTAGGG-3' sites via its association with terf2 or other factors, and regulates gene expression.</text>
</comment>
<sequence length="244" mass="27513">MQEFVLISQRLDVGHRQLQTPCSSTVPCYLSTVGEESGTPCQRRLARQRATMCSVIDSRSSPLSRVLFLSETGKPMRFFMRPGATKTQLQPIISAGGGVVCRVQEPNAILLLDPEEMNEGFGGAAARYVSTQYVLDCVEKNQQLEVDDYRFSDDSVQIAPAKRKREASGRMCYSAEEDAAILGYVRGRVREVCGNRLWQQMEREAVTTHSWQSMKDRYRKHLSKQPLEGDTEPKQTFYCALATE</sequence>
<keyword evidence="5 10" id="KW-0805">Transcription regulation</keyword>
<protein>
    <recommendedName>
        <fullName evidence="2 10">Telomeric repeat-binding factor 2-interacting protein 1</fullName>
        <shortName evidence="10">TERF2-interacting telomeric protein 1</shortName>
    </recommendedName>
    <alternativeName>
        <fullName evidence="9 10">Repressor/activator protein 1 homolog</fullName>
    </alternativeName>
</protein>
<dbReference type="OrthoDB" id="435460at2759"/>
<evidence type="ECO:0000313" key="13">
    <source>
        <dbReference type="EMBL" id="KAJ8258358.1"/>
    </source>
</evidence>
<dbReference type="GO" id="GO:0006355">
    <property type="term" value="P:regulation of DNA-templated transcription"/>
    <property type="evidence" value="ECO:0007669"/>
    <property type="project" value="UniProtKB-UniRule"/>
</dbReference>
<dbReference type="SUPFAM" id="SSF52113">
    <property type="entry name" value="BRCT domain"/>
    <property type="match status" value="1"/>
</dbReference>
<feature type="domain" description="TERF2-interacting telomeric protein 1 Myb" evidence="11">
    <location>
        <begin position="173"/>
        <end position="227"/>
    </location>
</feature>
<dbReference type="Pfam" id="PF16589">
    <property type="entry name" value="BRCT_2"/>
    <property type="match status" value="1"/>
</dbReference>
<comment type="subunit">
    <text evidence="10">Homodimer.</text>
</comment>
<dbReference type="Pfam" id="PF08914">
    <property type="entry name" value="Myb_Rap1"/>
    <property type="match status" value="1"/>
</dbReference>
<dbReference type="CDD" id="cd11655">
    <property type="entry name" value="rap1_myb-like"/>
    <property type="match status" value="1"/>
</dbReference>
<gene>
    <name evidence="13" type="ORF">COCON_G00173700</name>
</gene>
<dbReference type="InterPro" id="IPR036420">
    <property type="entry name" value="BRCT_dom_sf"/>
</dbReference>
<dbReference type="GO" id="GO:0070187">
    <property type="term" value="C:shelterin complex"/>
    <property type="evidence" value="ECO:0007669"/>
    <property type="project" value="TreeGrafter"/>
</dbReference>
<comment type="subcellular location">
    <subcellularLocation>
        <location evidence="10">Nucleus</location>
    </subcellularLocation>
    <subcellularLocation>
        <location evidence="10">Chromosome</location>
        <location evidence="10">Telomere</location>
    </subcellularLocation>
</comment>
<keyword evidence="4 10" id="KW-0779">Telomere</keyword>
<dbReference type="EMBL" id="JAFJMO010000013">
    <property type="protein sequence ID" value="KAJ8258358.1"/>
    <property type="molecule type" value="Genomic_DNA"/>
</dbReference>
<dbReference type="Gene3D" id="1.10.10.60">
    <property type="entry name" value="Homeodomain-like"/>
    <property type="match status" value="1"/>
</dbReference>
<keyword evidence="8 10" id="KW-0539">Nucleus</keyword>
<dbReference type="GO" id="GO:0042162">
    <property type="term" value="F:telomeric DNA binding"/>
    <property type="evidence" value="ECO:0007669"/>
    <property type="project" value="TreeGrafter"/>
</dbReference>
<evidence type="ECO:0000256" key="7">
    <source>
        <dbReference type="ARBA" id="ARBA00023163"/>
    </source>
</evidence>